<keyword evidence="5" id="KW-0560">Oxidoreductase</keyword>
<evidence type="ECO:0000259" key="6">
    <source>
        <dbReference type="PROSITE" id="PS51387"/>
    </source>
</evidence>
<dbReference type="Gene3D" id="3.40.462.20">
    <property type="match status" value="1"/>
</dbReference>
<dbReference type="Gene3D" id="3.30.43.10">
    <property type="entry name" value="Uridine Diphospho-n-acetylenolpyruvylglucosamine Reductase, domain 2"/>
    <property type="match status" value="1"/>
</dbReference>
<dbReference type="InterPro" id="IPR016167">
    <property type="entry name" value="FAD-bd_PCMH_sub1"/>
</dbReference>
<dbReference type="SUPFAM" id="SSF56176">
    <property type="entry name" value="FAD-binding/transporter-associated domain-like"/>
    <property type="match status" value="1"/>
</dbReference>
<dbReference type="InterPro" id="IPR006094">
    <property type="entry name" value="Oxid_FAD_bind_N"/>
</dbReference>
<dbReference type="InterPro" id="IPR036318">
    <property type="entry name" value="FAD-bd_PCMH-like_sf"/>
</dbReference>
<evidence type="ECO:0000313" key="7">
    <source>
        <dbReference type="EMBL" id="QPZ38795.1"/>
    </source>
</evidence>
<dbReference type="EMBL" id="CP061169">
    <property type="protein sequence ID" value="QPZ38795.1"/>
    <property type="molecule type" value="Genomic_DNA"/>
</dbReference>
<evidence type="ECO:0000256" key="1">
    <source>
        <dbReference type="ARBA" id="ARBA00001974"/>
    </source>
</evidence>
<dbReference type="PANTHER" id="PTHR42973:SF39">
    <property type="entry name" value="FAD-BINDING PCMH-TYPE DOMAIN-CONTAINING PROTEIN"/>
    <property type="match status" value="1"/>
</dbReference>
<evidence type="ECO:0000256" key="2">
    <source>
        <dbReference type="ARBA" id="ARBA00005466"/>
    </source>
</evidence>
<feature type="domain" description="FAD-binding PCMH-type" evidence="6">
    <location>
        <begin position="40"/>
        <end position="208"/>
    </location>
</feature>
<organism evidence="7 8">
    <name type="scientific">Paramicrobacterium chengjingii</name>
    <dbReference type="NCBI Taxonomy" id="2769067"/>
    <lineage>
        <taxon>Bacteria</taxon>
        <taxon>Bacillati</taxon>
        <taxon>Actinomycetota</taxon>
        <taxon>Actinomycetes</taxon>
        <taxon>Micrococcales</taxon>
        <taxon>Microbacteriaceae</taxon>
        <taxon>Paramicrobacterium</taxon>
    </lineage>
</organism>
<protein>
    <submittedName>
        <fullName evidence="7">FAD-binding oxidoreductase</fullName>
    </submittedName>
</protein>
<comment type="cofactor">
    <cofactor evidence="1">
        <name>FAD</name>
        <dbReference type="ChEBI" id="CHEBI:57692"/>
    </cofactor>
</comment>
<reference evidence="7 8" key="1">
    <citation type="submission" date="2020-12" db="EMBL/GenBank/DDBJ databases">
        <title>Microbacterium sp. HY060.</title>
        <authorList>
            <person name="Zhou J."/>
        </authorList>
    </citation>
    <scope>NUCLEOTIDE SEQUENCE [LARGE SCALE GENOMIC DNA]</scope>
    <source>
        <strain evidence="7 8">HY60</strain>
    </source>
</reference>
<evidence type="ECO:0000313" key="8">
    <source>
        <dbReference type="Proteomes" id="UP000662814"/>
    </source>
</evidence>
<dbReference type="RefSeq" id="WP_166985515.1">
    <property type="nucleotide sequence ID" value="NZ_CP061169.1"/>
</dbReference>
<evidence type="ECO:0000256" key="4">
    <source>
        <dbReference type="ARBA" id="ARBA00022827"/>
    </source>
</evidence>
<keyword evidence="4" id="KW-0274">FAD</keyword>
<evidence type="ECO:0000256" key="5">
    <source>
        <dbReference type="ARBA" id="ARBA00023002"/>
    </source>
</evidence>
<comment type="similarity">
    <text evidence="2">Belongs to the oxygen-dependent FAD-linked oxidoreductase family.</text>
</comment>
<keyword evidence="3" id="KW-0285">Flavoprotein</keyword>
<proteinExistence type="inferred from homology"/>
<dbReference type="Pfam" id="PF01565">
    <property type="entry name" value="FAD_binding_4"/>
    <property type="match status" value="1"/>
</dbReference>
<dbReference type="Gene3D" id="3.30.465.10">
    <property type="match status" value="1"/>
</dbReference>
<gene>
    <name evidence="7" type="ORF">HCR76_01405</name>
</gene>
<sequence>MTTPHFVQDAAALAERVTGPVLLNDDPQLADEARGQFLYLDHSPDIIVGAASEADVVEAVRFAREHDLAIHIQATGHGTPHVIDGGMLITTRRLDALHIDAEARTATIGAGLRWRTVADAAAPHNLAPITGSAPGVGVVGFLLGGGLGPLARSHGFGSDWVRRVRIVTGEGELVTASETENPDLFWALRGGKSGFGVVTEITVELAKIPALYAGSMTFAAEHIDEVLRAWSRWARDVPDTVTSSAAIMRFPDVPQIPAPMRGTTVLSIRVAVPAPASDAEGIVAPLRQAAPAMVDEIGPMPLAEMGRIHNDPEDPSPMHAWSMAHSVTTLDDGFLEKLISTFGAHGETPLTIVELRHVGTHRDVPESAAGGRDGEFLFSVLGISPEPLDAVFSDSIAPFVAEASPWMAPQTPVNFLGEVSRDDVATRAWTPQDAARLSAIRERVNPEGRIVGIR</sequence>
<dbReference type="PROSITE" id="PS00862">
    <property type="entry name" value="OX2_COVAL_FAD"/>
    <property type="match status" value="1"/>
</dbReference>
<dbReference type="InterPro" id="IPR006093">
    <property type="entry name" value="Oxy_OxRdtase_FAD_BS"/>
</dbReference>
<dbReference type="PANTHER" id="PTHR42973">
    <property type="entry name" value="BINDING OXIDOREDUCTASE, PUTATIVE (AFU_ORTHOLOGUE AFUA_1G17690)-RELATED"/>
    <property type="match status" value="1"/>
</dbReference>
<dbReference type="InterPro" id="IPR016166">
    <property type="entry name" value="FAD-bd_PCMH"/>
</dbReference>
<dbReference type="InterPro" id="IPR016169">
    <property type="entry name" value="FAD-bd_PCMH_sub2"/>
</dbReference>
<accession>A0ABX6YJ98</accession>
<evidence type="ECO:0000256" key="3">
    <source>
        <dbReference type="ARBA" id="ARBA00022630"/>
    </source>
</evidence>
<keyword evidence="8" id="KW-1185">Reference proteome</keyword>
<name>A0ABX6YJ98_9MICO</name>
<dbReference type="Proteomes" id="UP000662814">
    <property type="component" value="Chromosome"/>
</dbReference>
<dbReference type="PROSITE" id="PS51387">
    <property type="entry name" value="FAD_PCMH"/>
    <property type="match status" value="1"/>
</dbReference>
<dbReference type="InterPro" id="IPR050416">
    <property type="entry name" value="FAD-linked_Oxidoreductase"/>
</dbReference>